<comment type="catalytic activity">
    <reaction evidence="8">
        <text>UDP-N-acetyl-alpha-D-muramoyl-L-alanyl-D-glutamate + meso-2,6-diaminopimelate + ATP = UDP-N-acetyl-alpha-D-muramoyl-L-alanyl-gamma-D-glutamyl-meso-2,6-diaminopimelate + ADP + phosphate + H(+)</text>
        <dbReference type="Rhea" id="RHEA:23676"/>
        <dbReference type="ChEBI" id="CHEBI:15378"/>
        <dbReference type="ChEBI" id="CHEBI:30616"/>
        <dbReference type="ChEBI" id="CHEBI:43474"/>
        <dbReference type="ChEBI" id="CHEBI:57791"/>
        <dbReference type="ChEBI" id="CHEBI:83900"/>
        <dbReference type="ChEBI" id="CHEBI:83905"/>
        <dbReference type="ChEBI" id="CHEBI:456216"/>
        <dbReference type="EC" id="6.3.2.13"/>
    </reaction>
</comment>
<feature type="binding site" evidence="8">
    <location>
        <position position="180"/>
    </location>
    <ligand>
        <name>UDP-N-acetyl-alpha-D-muramoyl-L-alanyl-D-glutamate</name>
        <dbReference type="ChEBI" id="CHEBI:83900"/>
    </ligand>
</feature>
<keyword evidence="7 8" id="KW-0961">Cell wall biogenesis/degradation</keyword>
<dbReference type="SUPFAM" id="SSF63418">
    <property type="entry name" value="MurE/MurF N-terminal domain"/>
    <property type="match status" value="1"/>
</dbReference>
<evidence type="ECO:0000256" key="8">
    <source>
        <dbReference type="HAMAP-Rule" id="MF_00208"/>
    </source>
</evidence>
<dbReference type="EC" id="6.3.2.13" evidence="8"/>
<comment type="subcellular location">
    <subcellularLocation>
        <location evidence="8 9">Cytoplasm</location>
    </subcellularLocation>
</comment>
<comment type="caution">
    <text evidence="13">The sequence shown here is derived from an EMBL/GenBank/DDBJ whole genome shotgun (WGS) entry which is preliminary data.</text>
</comment>
<keyword evidence="8" id="KW-0067">ATP-binding</keyword>
<keyword evidence="6 8" id="KW-0131">Cell cycle</keyword>
<dbReference type="SUPFAM" id="SSF53623">
    <property type="entry name" value="MurD-like peptide ligases, catalytic domain"/>
    <property type="match status" value="1"/>
</dbReference>
<dbReference type="InterPro" id="IPR035911">
    <property type="entry name" value="MurE/MurF_N"/>
</dbReference>
<keyword evidence="4 8" id="KW-0133">Cell shape</keyword>
<gene>
    <name evidence="8" type="primary">murE</name>
    <name evidence="13" type="ORF">IAB05_03220</name>
</gene>
<comment type="function">
    <text evidence="8">Catalyzes the addition of meso-diaminopimelic acid to the nucleotide precursor UDP-N-acetylmuramoyl-L-alanyl-D-glutamate (UMAG) in the biosynthesis of bacterial cell-wall peptidoglycan.</text>
</comment>
<organism evidence="13 14">
    <name type="scientific">Candidatus Stercoripulliclostridium merdigallinarum</name>
    <dbReference type="NCBI Taxonomy" id="2840951"/>
    <lineage>
        <taxon>Bacteria</taxon>
        <taxon>Bacillati</taxon>
        <taxon>Bacillota</taxon>
        <taxon>Clostridia</taxon>
        <taxon>Eubacteriales</taxon>
        <taxon>Candidatus Stercoripulliclostridium</taxon>
    </lineage>
</organism>
<feature type="domain" description="Mur ligase N-terminal catalytic" evidence="10">
    <location>
        <begin position="25"/>
        <end position="97"/>
    </location>
</feature>
<dbReference type="Gene3D" id="3.40.1390.10">
    <property type="entry name" value="MurE/MurF, N-terminal domain"/>
    <property type="match status" value="1"/>
</dbReference>
<dbReference type="InterPro" id="IPR036615">
    <property type="entry name" value="Mur_ligase_C_dom_sf"/>
</dbReference>
<feature type="binding site" evidence="8">
    <location>
        <position position="453"/>
    </location>
    <ligand>
        <name>meso-2,6-diaminopimelate</name>
        <dbReference type="ChEBI" id="CHEBI:57791"/>
    </ligand>
</feature>
<dbReference type="InterPro" id="IPR000713">
    <property type="entry name" value="Mur_ligase_N"/>
</dbReference>
<evidence type="ECO:0000256" key="9">
    <source>
        <dbReference type="RuleBase" id="RU004135"/>
    </source>
</evidence>
<dbReference type="NCBIfam" id="TIGR01085">
    <property type="entry name" value="murE"/>
    <property type="match status" value="1"/>
</dbReference>
<keyword evidence="8" id="KW-0963">Cytoplasm</keyword>
<accession>A0A9D1MHJ2</accession>
<comment type="pathway">
    <text evidence="1 8 9">Cell wall biogenesis; peptidoglycan biosynthesis.</text>
</comment>
<evidence type="ECO:0000313" key="13">
    <source>
        <dbReference type="EMBL" id="HIU60386.1"/>
    </source>
</evidence>
<evidence type="ECO:0000256" key="2">
    <source>
        <dbReference type="ARBA" id="ARBA00005898"/>
    </source>
</evidence>
<protein>
    <recommendedName>
        <fullName evidence="8">UDP-N-acetylmuramoyl-L-alanyl-D-glutamate--2,6-diaminopimelate ligase</fullName>
        <ecNumber evidence="8">6.3.2.13</ecNumber>
    </recommendedName>
    <alternativeName>
        <fullName evidence="8">Meso-A2pm-adding enzyme</fullName>
    </alternativeName>
    <alternativeName>
        <fullName evidence="8">Meso-diaminopimelate-adding enzyme</fullName>
    </alternativeName>
    <alternativeName>
        <fullName evidence="8">UDP-MurNAc-L-Ala-D-Glu:meso-diaminopimelate ligase</fullName>
    </alternativeName>
    <alternativeName>
        <fullName evidence="8">UDP-MurNAc-tripeptide synthetase</fullName>
    </alternativeName>
    <alternativeName>
        <fullName evidence="8">UDP-N-acetylmuramyl-tripeptide synthetase</fullName>
    </alternativeName>
</protein>
<feature type="short sequence motif" description="Meso-diaminopimelate recognition motif" evidence="8">
    <location>
        <begin position="402"/>
        <end position="405"/>
    </location>
</feature>
<evidence type="ECO:0000313" key="14">
    <source>
        <dbReference type="Proteomes" id="UP000824094"/>
    </source>
</evidence>
<feature type="binding site" evidence="8">
    <location>
        <position position="33"/>
    </location>
    <ligand>
        <name>UDP-N-acetyl-alpha-D-muramoyl-L-alanyl-D-glutamate</name>
        <dbReference type="ChEBI" id="CHEBI:83900"/>
    </ligand>
</feature>
<dbReference type="Pfam" id="PF02875">
    <property type="entry name" value="Mur_ligase_C"/>
    <property type="match status" value="1"/>
</dbReference>
<keyword evidence="8" id="KW-0460">Magnesium</keyword>
<evidence type="ECO:0000259" key="11">
    <source>
        <dbReference type="Pfam" id="PF02875"/>
    </source>
</evidence>
<feature type="binding site" evidence="8">
    <location>
        <begin position="153"/>
        <end position="154"/>
    </location>
    <ligand>
        <name>UDP-N-acetyl-alpha-D-muramoyl-L-alanyl-D-glutamate</name>
        <dbReference type="ChEBI" id="CHEBI:83900"/>
    </ligand>
</feature>
<comment type="PTM">
    <text evidence="8">Carboxylation is probably crucial for Mg(2+) binding and, consequently, for the gamma-phosphate positioning of ATP.</text>
</comment>
<dbReference type="InterPro" id="IPR004101">
    <property type="entry name" value="Mur_ligase_C"/>
</dbReference>
<comment type="cofactor">
    <cofactor evidence="8">
        <name>Mg(2+)</name>
        <dbReference type="ChEBI" id="CHEBI:18420"/>
    </cofactor>
</comment>
<dbReference type="SUPFAM" id="SSF53244">
    <property type="entry name" value="MurD-like peptide ligases, peptide-binding domain"/>
    <property type="match status" value="1"/>
</dbReference>
<comment type="caution">
    <text evidence="8">Lacks conserved residue(s) required for the propagation of feature annotation.</text>
</comment>
<dbReference type="HAMAP" id="MF_00208">
    <property type="entry name" value="MurE"/>
    <property type="match status" value="1"/>
</dbReference>
<sequence length="484" mass="53013">MLIKELTKGIDCRFTEPAEPLGETEISELCINSVDCRPGALFFAVKGVHTDGAAYIADAERCGATAYVSEHELKTSVPGIIVNDVREAMALMAANFYYNAHKNLNIIAVVGTNGKTTTAHMIYNLLVAAGERAALFGTLGATIQGQSYPSKLTTPDPIELHRLFQLADFQGVKYVVMEVSAHAIALKKMAGIRAKVAVFTNLSRDHLDFFGDMDSYKKVKVGYFKPEHAEFAVVNADDETGREILASEAIPSASYGMENPSDTFAIDYDYTSKLQCIVNCFDDIFELEAPFVGKFNLYNALAATTTARLIGIKPEVIASAFKHMPEVEGRFNILQSGKRVIIDYAHTPDGLINLLTAAKKLVSRGGKLISVFGCGGDRDRGKRREMGKISTELADFTVITSDNPRSEDPRDIIRDVESGVEGNGNYIVIPDRAGAITYALLVAKQNDVVVISGKGAENYTEVRGERVRYSDRAEVLESFRRYNL</sequence>
<dbReference type="AlphaFoldDB" id="A0A9D1MHJ2"/>
<keyword evidence="5 8" id="KW-0573">Peptidoglycan synthesis</keyword>
<dbReference type="PANTHER" id="PTHR23135:SF4">
    <property type="entry name" value="UDP-N-ACETYLMURAMOYL-L-ALANYL-D-GLUTAMATE--2,6-DIAMINOPIMELATE LIGASE MURE HOMOLOG, CHLOROPLASTIC"/>
    <property type="match status" value="1"/>
</dbReference>
<feature type="binding site" evidence="8">
    <location>
        <position position="457"/>
    </location>
    <ligand>
        <name>meso-2,6-diaminopimelate</name>
        <dbReference type="ChEBI" id="CHEBI:57791"/>
    </ligand>
</feature>
<keyword evidence="8 13" id="KW-0436">Ligase</keyword>
<dbReference type="Proteomes" id="UP000824094">
    <property type="component" value="Unassembled WGS sequence"/>
</dbReference>
<evidence type="ECO:0000256" key="1">
    <source>
        <dbReference type="ARBA" id="ARBA00004752"/>
    </source>
</evidence>
<feature type="domain" description="Mur ligase C-terminal" evidence="11">
    <location>
        <begin position="329"/>
        <end position="455"/>
    </location>
</feature>
<feature type="domain" description="Mur ligase central" evidence="12">
    <location>
        <begin position="109"/>
        <end position="306"/>
    </location>
</feature>
<dbReference type="GO" id="GO:0009252">
    <property type="term" value="P:peptidoglycan biosynthetic process"/>
    <property type="evidence" value="ECO:0007669"/>
    <property type="project" value="UniProtKB-UniRule"/>
</dbReference>
<proteinExistence type="inferred from homology"/>
<dbReference type="GO" id="GO:0000287">
    <property type="term" value="F:magnesium ion binding"/>
    <property type="evidence" value="ECO:0007669"/>
    <property type="project" value="UniProtKB-UniRule"/>
</dbReference>
<dbReference type="Gene3D" id="3.90.190.20">
    <property type="entry name" value="Mur ligase, C-terminal domain"/>
    <property type="match status" value="1"/>
</dbReference>
<dbReference type="GO" id="GO:0005524">
    <property type="term" value="F:ATP binding"/>
    <property type="evidence" value="ECO:0007669"/>
    <property type="project" value="UniProtKB-UniRule"/>
</dbReference>
<evidence type="ECO:0000256" key="3">
    <source>
        <dbReference type="ARBA" id="ARBA00022618"/>
    </source>
</evidence>
<feature type="binding site" evidence="8">
    <location>
        <begin position="402"/>
        <end position="405"/>
    </location>
    <ligand>
        <name>meso-2,6-diaminopimelate</name>
        <dbReference type="ChEBI" id="CHEBI:57791"/>
    </ligand>
</feature>
<feature type="modified residue" description="N6-carboxylysine" evidence="8">
    <location>
        <position position="220"/>
    </location>
</feature>
<dbReference type="InterPro" id="IPR013221">
    <property type="entry name" value="Mur_ligase_cen"/>
</dbReference>
<feature type="binding site" evidence="8">
    <location>
        <position position="378"/>
    </location>
    <ligand>
        <name>meso-2,6-diaminopimelate</name>
        <dbReference type="ChEBI" id="CHEBI:57791"/>
    </ligand>
</feature>
<dbReference type="PANTHER" id="PTHR23135">
    <property type="entry name" value="MUR LIGASE FAMILY MEMBER"/>
    <property type="match status" value="1"/>
</dbReference>
<dbReference type="GO" id="GO:0071555">
    <property type="term" value="P:cell wall organization"/>
    <property type="evidence" value="ECO:0007669"/>
    <property type="project" value="UniProtKB-KW"/>
</dbReference>
<dbReference type="GO" id="GO:0051301">
    <property type="term" value="P:cell division"/>
    <property type="evidence" value="ECO:0007669"/>
    <property type="project" value="UniProtKB-KW"/>
</dbReference>
<reference evidence="13" key="2">
    <citation type="journal article" date="2021" name="PeerJ">
        <title>Extensive microbial diversity within the chicken gut microbiome revealed by metagenomics and culture.</title>
        <authorList>
            <person name="Gilroy R."/>
            <person name="Ravi A."/>
            <person name="Getino M."/>
            <person name="Pursley I."/>
            <person name="Horton D.L."/>
            <person name="Alikhan N.F."/>
            <person name="Baker D."/>
            <person name="Gharbi K."/>
            <person name="Hall N."/>
            <person name="Watson M."/>
            <person name="Adriaenssens E.M."/>
            <person name="Foster-Nyarko E."/>
            <person name="Jarju S."/>
            <person name="Secka A."/>
            <person name="Antonio M."/>
            <person name="Oren A."/>
            <person name="Chaudhuri R.R."/>
            <person name="La Ragione R."/>
            <person name="Hildebrand F."/>
            <person name="Pallen M.J."/>
        </authorList>
    </citation>
    <scope>NUCLEOTIDE SEQUENCE</scope>
    <source>
        <strain evidence="13">18911</strain>
    </source>
</reference>
<name>A0A9D1MHJ2_9FIRM</name>
<dbReference type="Pfam" id="PF08245">
    <property type="entry name" value="Mur_ligase_M"/>
    <property type="match status" value="1"/>
</dbReference>
<dbReference type="EMBL" id="DVNF01000091">
    <property type="protein sequence ID" value="HIU60386.1"/>
    <property type="molecule type" value="Genomic_DNA"/>
</dbReference>
<evidence type="ECO:0000256" key="4">
    <source>
        <dbReference type="ARBA" id="ARBA00022960"/>
    </source>
</evidence>
<keyword evidence="3 8" id="KW-0132">Cell division</keyword>
<dbReference type="InterPro" id="IPR036565">
    <property type="entry name" value="Mur-like_cat_sf"/>
</dbReference>
<dbReference type="Pfam" id="PF01225">
    <property type="entry name" value="Mur_ligase"/>
    <property type="match status" value="1"/>
</dbReference>
<evidence type="ECO:0000259" key="10">
    <source>
        <dbReference type="Pfam" id="PF01225"/>
    </source>
</evidence>
<dbReference type="NCBIfam" id="NF001126">
    <property type="entry name" value="PRK00139.1-4"/>
    <property type="match status" value="1"/>
</dbReference>
<feature type="binding site" evidence="8">
    <location>
        <begin position="111"/>
        <end position="117"/>
    </location>
    <ligand>
        <name>ATP</name>
        <dbReference type="ChEBI" id="CHEBI:30616"/>
    </ligand>
</feature>
<dbReference type="GO" id="GO:0008360">
    <property type="term" value="P:regulation of cell shape"/>
    <property type="evidence" value="ECO:0007669"/>
    <property type="project" value="UniProtKB-KW"/>
</dbReference>
<dbReference type="GO" id="GO:0005737">
    <property type="term" value="C:cytoplasm"/>
    <property type="evidence" value="ECO:0007669"/>
    <property type="project" value="UniProtKB-SubCell"/>
</dbReference>
<dbReference type="GO" id="GO:0008765">
    <property type="term" value="F:UDP-N-acetylmuramoylalanyl-D-glutamate-2,6-diaminopimelate ligase activity"/>
    <property type="evidence" value="ECO:0007669"/>
    <property type="project" value="UniProtKB-UniRule"/>
</dbReference>
<evidence type="ECO:0000256" key="6">
    <source>
        <dbReference type="ARBA" id="ARBA00023306"/>
    </source>
</evidence>
<keyword evidence="8" id="KW-0547">Nucleotide-binding</keyword>
<dbReference type="InterPro" id="IPR005761">
    <property type="entry name" value="UDP-N-AcMur-Glu-dNH2Pim_ligase"/>
</dbReference>
<evidence type="ECO:0000256" key="5">
    <source>
        <dbReference type="ARBA" id="ARBA00022984"/>
    </source>
</evidence>
<comment type="similarity">
    <text evidence="2 8">Belongs to the MurCDEF family. MurE subfamily.</text>
</comment>
<reference evidence="13" key="1">
    <citation type="submission" date="2020-10" db="EMBL/GenBank/DDBJ databases">
        <authorList>
            <person name="Gilroy R."/>
        </authorList>
    </citation>
    <scope>NUCLEOTIDE SEQUENCE</scope>
    <source>
        <strain evidence="13">18911</strain>
    </source>
</reference>
<evidence type="ECO:0000259" key="12">
    <source>
        <dbReference type="Pfam" id="PF08245"/>
    </source>
</evidence>
<dbReference type="Gene3D" id="3.40.1190.10">
    <property type="entry name" value="Mur-like, catalytic domain"/>
    <property type="match status" value="1"/>
</dbReference>
<evidence type="ECO:0000256" key="7">
    <source>
        <dbReference type="ARBA" id="ARBA00023316"/>
    </source>
</evidence>